<feature type="transmembrane region" description="Helical" evidence="1">
    <location>
        <begin position="48"/>
        <end position="66"/>
    </location>
</feature>
<evidence type="ECO:0000313" key="2">
    <source>
        <dbReference type="EMBL" id="ABZ87750.1"/>
    </source>
</evidence>
<keyword evidence="1" id="KW-0812">Transmembrane</keyword>
<organism evidence="2">
    <name type="scientific">Francisella philomiragia subsp. philomiragia (strain ATCC 25017 / CCUG 19701 / FSC 153 / O#319-036)</name>
    <dbReference type="NCBI Taxonomy" id="484022"/>
    <lineage>
        <taxon>Bacteria</taxon>
        <taxon>Pseudomonadati</taxon>
        <taxon>Pseudomonadota</taxon>
        <taxon>Gammaproteobacteria</taxon>
        <taxon>Thiotrichales</taxon>
        <taxon>Francisellaceae</taxon>
        <taxon>Francisella</taxon>
    </lineage>
</organism>
<proteinExistence type="predicted"/>
<reference evidence="2" key="1">
    <citation type="submission" date="2009-01" db="EMBL/GenBank/DDBJ databases">
        <title>Complete sequence of chromosome of Francisella philomiragia subsp. philomiragia ATCC 25017.</title>
        <authorList>
            <consortium name="US DOE Joint Genome Institute"/>
            <person name="Copeland A."/>
            <person name="Lucas S."/>
            <person name="Lapidus A."/>
            <person name="Barry K."/>
            <person name="Detter J.C."/>
            <person name="Glavina del Rio T."/>
            <person name="Hammon N."/>
            <person name="Israni S."/>
            <person name="Dalin E."/>
            <person name="Tice H."/>
            <person name="Pitluck S."/>
            <person name="Chain P."/>
            <person name="Malfatti S."/>
            <person name="Shin M."/>
            <person name="Vergez L."/>
            <person name="Schmutz J."/>
            <person name="Larimer F."/>
            <person name="Land M."/>
            <person name="Hauser L."/>
            <person name="Richardson P."/>
        </authorList>
    </citation>
    <scope>NUCLEOTIDE SEQUENCE</scope>
    <source>
        <strain evidence="2">ATCC 25017</strain>
    </source>
</reference>
<dbReference type="HOGENOM" id="CLU_1553054_0_0_6"/>
<keyword evidence="1" id="KW-0472">Membrane</keyword>
<accession>B0TZ97</accession>
<gene>
    <name evidence="2" type="ordered locus">Fphi_1524</name>
</gene>
<dbReference type="EMBL" id="CP000937">
    <property type="protein sequence ID" value="ABZ87750.1"/>
    <property type="molecule type" value="Genomic_DNA"/>
</dbReference>
<evidence type="ECO:0000256" key="1">
    <source>
        <dbReference type="SAM" id="Phobius"/>
    </source>
</evidence>
<keyword evidence="1" id="KW-1133">Transmembrane helix</keyword>
<dbReference type="AlphaFoldDB" id="B0TZ97"/>
<sequence length="172" mass="21117">MTLRFISPSKENQYRVRNSRNRKRILKQEKRVHKLKKQLEKEMFPKKVCIFLTILVFISFISALLMNKNGIKLINFQKQYITYKIRGDKTESIGLLIYQNDNGIYFNSYNRDKKEFWKDPIYIRKSDIRSIYYLPYPYEKNRSIYEYICGKWDVEYFCYFYNKNRKNTTPSV</sequence>
<name>B0TZ97_FRAP2</name>
<dbReference type="KEGG" id="fph:Fphi_1524"/>
<protein>
    <submittedName>
        <fullName evidence="2">Uncharacterized protein</fullName>
    </submittedName>
</protein>